<sequence length="1002" mass="115130">MDREEAEAQFFRVKLACGLFRESPSAGTLKTMLESVKDEDRIHYLVGSYVIYPLCIHMRNSEIKLPENFIELAFKIIHHTLKRTNIAQINGFLDIFGTFCFFLDSELPNYESKVTISEEIKIQILMSISALFKSTDSDVLRKFYSETSYKKQLGLLIHLMLKELEIKQGNKIPFLVINNLMSLLNTFCQFRPVRYTPNKVLFNTALQYDFLWTSVRKCTESFQIQKVMVFFIPGITSKLVHFITTHVQPSASLIAAVILTFANFIVYTCNNKFYKHILEQESPPPHDLEKEELYVNLNKDWWERTSIRLSSLYVSTTQICIAHENFKTRLCLLEAAAVMLGNCQISLPILMTSLIDTLIVLSADTNKFVSDSATKMISTFSNLPELNSFNSLLLRIEELTYSLPKIAHNLNDSNKLPILRLLSGYLKLIGKIQLKIGNTNIRMKECIKNLVKTFISVLEFDISDNTILNQVMVLSAPKTEDLSTLKIIFTNLGDKSVKAIIDILHTIGMYCVFESILSYIFELSEKEHIRKELVFILNHLIVGSVETQSIELVTNTIETVIPIYLQSEWFEDLDRSAYALVKNRANFDEEINIPTIFALKDRTIQQILILEGLGHFAVSLGMNFQPFLVTTIFPLLEKSNNSNPHLQAQSYDSLQKLCLALKYPSVQNLIHDNADYITNVISLQFFQECTSQSALDVLQAVFRNSSVKLLALLEDSVSYLLKSIRFYHSHDESVVLLPTLVVISQQLFNWQYTEDDDVIITSDNSTECFLNEYEDYIHYYHPQEDDQVTNPSPENPQESSDLVEHNICVEIIDSISYYTNFPTAKVTTFAIRVITNCILALRSNQERSLPILHRIWPQFLACTKTNYSIILIASLECLALLAHYFGHFLRSRIEKDLWPFFISSFKRLVDQSKNSTTYYLHTQDYKSQLALLHTIPNIAFDLKIHFPEFHKLLSVYHPYCSLSQPRELRAKAIEGIAILAQINPESVYLLKTLLQPSEYGNI</sequence>
<dbReference type="InterPro" id="IPR049362">
    <property type="entry name" value="TTI1_rpt"/>
</dbReference>
<protein>
    <submittedName>
        <fullName evidence="3">TELO2-interacting protein 1-like</fullName>
    </submittedName>
</protein>
<dbReference type="Proteomes" id="UP001165289">
    <property type="component" value="Unassembled WGS sequence"/>
</dbReference>
<evidence type="ECO:0000313" key="4">
    <source>
        <dbReference type="Proteomes" id="UP001165289"/>
    </source>
</evidence>
<dbReference type="EMBL" id="JAKMXF010000298">
    <property type="protein sequence ID" value="KAI6652688.1"/>
    <property type="molecule type" value="Genomic_DNA"/>
</dbReference>
<dbReference type="InterPro" id="IPR057567">
    <property type="entry name" value="TPR_TTI1_C"/>
</dbReference>
<dbReference type="AlphaFoldDB" id="A0AAV7JVC2"/>
<name>A0AAV7JVC2_9METZ</name>
<gene>
    <name evidence="3" type="ORF">LOD99_4471</name>
</gene>
<dbReference type="Pfam" id="PF24181">
    <property type="entry name" value="TPR_TTI1_C"/>
    <property type="match status" value="1"/>
</dbReference>
<dbReference type="InterPro" id="IPR016024">
    <property type="entry name" value="ARM-type_fold"/>
</dbReference>
<evidence type="ECO:0000259" key="2">
    <source>
        <dbReference type="Pfam" id="PF24181"/>
    </source>
</evidence>
<proteinExistence type="predicted"/>
<comment type="caution">
    <text evidence="3">The sequence shown here is derived from an EMBL/GenBank/DDBJ whole genome shotgun (WGS) entry which is preliminary data.</text>
</comment>
<dbReference type="Pfam" id="PF24173">
    <property type="entry name" value="TPR_TTI1_N"/>
    <property type="match status" value="1"/>
</dbReference>
<evidence type="ECO:0000313" key="3">
    <source>
        <dbReference type="EMBL" id="KAI6652688.1"/>
    </source>
</evidence>
<dbReference type="GO" id="GO:0005737">
    <property type="term" value="C:cytoplasm"/>
    <property type="evidence" value="ECO:0007669"/>
    <property type="project" value="TreeGrafter"/>
</dbReference>
<dbReference type="InterPro" id="IPR057566">
    <property type="entry name" value="TPR_TTI1_N"/>
</dbReference>
<dbReference type="Pfam" id="PF21547">
    <property type="entry name" value="TTI1"/>
    <property type="match status" value="1"/>
</dbReference>
<dbReference type="PANTHER" id="PTHR18460">
    <property type="entry name" value="TEL2 INTERACTING PROTEIN 1 TTI1 FAMILY MEMBER"/>
    <property type="match status" value="1"/>
</dbReference>
<organism evidence="3 4">
    <name type="scientific">Oopsacas minuta</name>
    <dbReference type="NCBI Taxonomy" id="111878"/>
    <lineage>
        <taxon>Eukaryota</taxon>
        <taxon>Metazoa</taxon>
        <taxon>Porifera</taxon>
        <taxon>Hexactinellida</taxon>
        <taxon>Hexasterophora</taxon>
        <taxon>Lyssacinosida</taxon>
        <taxon>Leucopsacidae</taxon>
        <taxon>Oopsacas</taxon>
    </lineage>
</organism>
<feature type="domain" description="TTI1 N-terminal TPR" evidence="1">
    <location>
        <begin position="26"/>
        <end position="364"/>
    </location>
</feature>
<dbReference type="InterPro" id="IPR052587">
    <property type="entry name" value="TELO2-interacting_protein_1"/>
</dbReference>
<dbReference type="PANTHER" id="PTHR18460:SF3">
    <property type="entry name" value="TELO2-INTERACTING PROTEIN 1 HOMOLOG"/>
    <property type="match status" value="1"/>
</dbReference>
<dbReference type="Pfam" id="PF24176">
    <property type="entry name" value="TPR_TTI1_2nd"/>
    <property type="match status" value="1"/>
</dbReference>
<dbReference type="SUPFAM" id="SSF48371">
    <property type="entry name" value="ARM repeat"/>
    <property type="match status" value="1"/>
</dbReference>
<evidence type="ECO:0000259" key="1">
    <source>
        <dbReference type="Pfam" id="PF24173"/>
    </source>
</evidence>
<accession>A0AAV7JVC2</accession>
<feature type="domain" description="TTI1 C-terminal TPR" evidence="2">
    <location>
        <begin position="783"/>
        <end position="987"/>
    </location>
</feature>
<reference evidence="3 4" key="1">
    <citation type="journal article" date="2023" name="BMC Biol.">
        <title>The compact genome of the sponge Oopsacas minuta (Hexactinellida) is lacking key metazoan core genes.</title>
        <authorList>
            <person name="Santini S."/>
            <person name="Schenkelaars Q."/>
            <person name="Jourda C."/>
            <person name="Duchesne M."/>
            <person name="Belahbib H."/>
            <person name="Rocher C."/>
            <person name="Selva M."/>
            <person name="Riesgo A."/>
            <person name="Vervoort M."/>
            <person name="Leys S.P."/>
            <person name="Kodjabachian L."/>
            <person name="Le Bivic A."/>
            <person name="Borchiellini C."/>
            <person name="Claverie J.M."/>
            <person name="Renard E."/>
        </authorList>
    </citation>
    <scope>NUCLEOTIDE SEQUENCE [LARGE SCALE GENOMIC DNA]</scope>
    <source>
        <strain evidence="3">SPO-2</strain>
    </source>
</reference>
<keyword evidence="4" id="KW-1185">Reference proteome</keyword>